<evidence type="ECO:0000256" key="6">
    <source>
        <dbReference type="ARBA" id="ARBA00011245"/>
    </source>
</evidence>
<dbReference type="Gene3D" id="3.20.19.10">
    <property type="entry name" value="Aconitase, domain 4"/>
    <property type="match status" value="1"/>
</dbReference>
<dbReference type="Gene3D" id="3.30.499.10">
    <property type="entry name" value="Aconitase, domain 3"/>
    <property type="match status" value="2"/>
</dbReference>
<evidence type="ECO:0000256" key="8">
    <source>
        <dbReference type="ARBA" id="ARBA00022723"/>
    </source>
</evidence>
<dbReference type="InterPro" id="IPR001030">
    <property type="entry name" value="Acoase/IPM_deHydtase_lsu_aba"/>
</dbReference>
<dbReference type="CDD" id="cd01580">
    <property type="entry name" value="AcnA_IRP_Swivel"/>
    <property type="match status" value="1"/>
</dbReference>
<dbReference type="EMBL" id="CM001488">
    <property type="protein sequence ID" value="EIM62700.1"/>
    <property type="molecule type" value="Genomic_DNA"/>
</dbReference>
<evidence type="ECO:0000256" key="14">
    <source>
        <dbReference type="RuleBase" id="RU361275"/>
    </source>
</evidence>
<keyword evidence="12 14" id="KW-0456">Lyase</keyword>
<evidence type="ECO:0000259" key="16">
    <source>
        <dbReference type="Pfam" id="PF00694"/>
    </source>
</evidence>
<accession>I5AZN7</accession>
<feature type="domain" description="Aconitase A/isopropylmalate dehydratase small subunit swivel" evidence="16">
    <location>
        <begin position="697"/>
        <end position="823"/>
    </location>
</feature>
<dbReference type="PANTHER" id="PTHR11670">
    <property type="entry name" value="ACONITASE/IRON-RESPONSIVE ELEMENT FAMILY MEMBER"/>
    <property type="match status" value="1"/>
</dbReference>
<keyword evidence="8" id="KW-0479">Metal-binding</keyword>
<dbReference type="GO" id="GO:0003723">
    <property type="term" value="F:RNA binding"/>
    <property type="evidence" value="ECO:0007669"/>
    <property type="project" value="UniProtKB-KW"/>
</dbReference>
<comment type="cofactor">
    <cofactor evidence="2">
        <name>[4Fe-4S] cluster</name>
        <dbReference type="ChEBI" id="CHEBI:49883"/>
    </cofactor>
</comment>
<dbReference type="GO" id="GO:0006099">
    <property type="term" value="P:tricarboxylic acid cycle"/>
    <property type="evidence" value="ECO:0007669"/>
    <property type="project" value="UniProtKB-UniPathway"/>
</dbReference>
<keyword evidence="14" id="KW-0004">4Fe-4S</keyword>
<keyword evidence="10 14" id="KW-0408">Iron</keyword>
<dbReference type="Proteomes" id="UP000005778">
    <property type="component" value="Chromosome"/>
</dbReference>
<dbReference type="Pfam" id="PF00694">
    <property type="entry name" value="Aconitase_C"/>
    <property type="match status" value="1"/>
</dbReference>
<evidence type="ECO:0000256" key="2">
    <source>
        <dbReference type="ARBA" id="ARBA00001966"/>
    </source>
</evidence>
<dbReference type="UniPathway" id="UPA00223">
    <property type="reaction ID" value="UER00718"/>
</dbReference>
<dbReference type="InterPro" id="IPR015928">
    <property type="entry name" value="Aconitase/3IPM_dehydase_swvl"/>
</dbReference>
<dbReference type="NCBIfam" id="NF006757">
    <property type="entry name" value="PRK09277.1"/>
    <property type="match status" value="1"/>
</dbReference>
<dbReference type="Gene3D" id="6.10.190.10">
    <property type="match status" value="1"/>
</dbReference>
<evidence type="ECO:0000256" key="4">
    <source>
        <dbReference type="ARBA" id="ARBA00005026"/>
    </source>
</evidence>
<comment type="pathway">
    <text evidence="3">Carbohydrate metabolism; tricarboxylic acid cycle; isocitrate from oxaloacetate: step 2/2.</text>
</comment>
<comment type="similarity">
    <text evidence="5 14">Belongs to the aconitase/IPM isomerase family.</text>
</comment>
<evidence type="ECO:0000256" key="1">
    <source>
        <dbReference type="ARBA" id="ARBA00000118"/>
    </source>
</evidence>
<dbReference type="InterPro" id="IPR044137">
    <property type="entry name" value="AcnA_IRP_Swivel"/>
</dbReference>
<dbReference type="GO" id="GO:0051539">
    <property type="term" value="F:4 iron, 4 sulfur cluster binding"/>
    <property type="evidence" value="ECO:0007669"/>
    <property type="project" value="UniProtKB-KW"/>
</dbReference>
<evidence type="ECO:0000256" key="10">
    <source>
        <dbReference type="ARBA" id="ARBA00023004"/>
    </source>
</evidence>
<protein>
    <recommendedName>
        <fullName evidence="14">Aconitate hydratase</fullName>
        <shortName evidence="14">Aconitase</shortName>
        <ecNumber evidence="14">4.2.1.3</ecNumber>
    </recommendedName>
</protein>
<dbReference type="GO" id="GO:0003994">
    <property type="term" value="F:aconitate hydratase activity"/>
    <property type="evidence" value="ECO:0007669"/>
    <property type="project" value="UniProtKB-EC"/>
</dbReference>
<evidence type="ECO:0000259" key="15">
    <source>
        <dbReference type="Pfam" id="PF00330"/>
    </source>
</evidence>
<evidence type="ECO:0000256" key="12">
    <source>
        <dbReference type="ARBA" id="ARBA00023239"/>
    </source>
</evidence>
<evidence type="ECO:0000313" key="18">
    <source>
        <dbReference type="Proteomes" id="UP000005778"/>
    </source>
</evidence>
<evidence type="ECO:0000256" key="3">
    <source>
        <dbReference type="ARBA" id="ARBA00004717"/>
    </source>
</evidence>
<evidence type="ECO:0000313" key="17">
    <source>
        <dbReference type="EMBL" id="EIM62700.1"/>
    </source>
</evidence>
<dbReference type="CDD" id="cd01586">
    <property type="entry name" value="AcnA_IRP"/>
    <property type="match status" value="1"/>
</dbReference>
<dbReference type="STRING" id="879212.DespoDRAFT_00706"/>
<dbReference type="InterPro" id="IPR036008">
    <property type="entry name" value="Aconitase_4Fe-4S_dom"/>
</dbReference>
<dbReference type="GO" id="GO:0047456">
    <property type="term" value="F:2-methylisocitrate dehydratase activity"/>
    <property type="evidence" value="ECO:0007669"/>
    <property type="project" value="UniProtKB-EC"/>
</dbReference>
<sequence>MDQDKFGSKDHLRLSNVSAQFYRLENLEKQGIGHISRLPFSIKILLEQTLRNLDHFQVNEDDIVALANWQPKQKSEKEIPFKPARVILQDLTGVPALVDLAALRTSMSQLGGSPAVINPKIPVDLIIDHSIQVDSFGMSTSLQINMEKEFERNRERYEFLKWGQKNFKNMRIFPPGVGIVHQVNLESLANVVQMRDNICFSDTVVGTDSHTPMVNSLGVLGWGVGGIEAESVMLGQPIYMQIPQVVGFKLTGKMSPGTTATDLVFRIVQILRDVGVVEKFVEFYGDGLSGLSLADRATISNMAPEYGATMGFFPTDTETLHYLKETGRSPDVIERVEHYCKAQGLFRTDGMPAPEFSDEIELDLSTIEPSLAGPKRPQDRIGLSEMKQAWAKTLTAPVNQRGYELKETELSAQAEIRLSTSEKPVTLAHGSVVLAAITSCTNTSNPSVMIAAGLLAKKAVEKGLKTKPWVKTSLAPGSRVVTDYLQQGKLDGFLEQLGFFTVGYGCTSCIGNSGPLAEPISKAITGKDLVVASVLSGNRNFEGRVNPLTKANYLASPPLVVAYAIAGTIDINLLEDPLGTDRDGNPVFLKDIWPDTTEIAEVASLIKPDMYLKRYSNFETLSPLWNEIPTKGDEVYAWDESSTYIRNPPFFLNMSKALKTVSDIVDAKVLVKVGDSVTTDHISPAGAIAKNSPAAAYLLEHEIRQADFNSYGSRRGNDQVMVRGTFANIRLRNQLAPGTEGGITTYLPTGEQMSIFEACEKYKVSETPLIVLAGKEYGTGSSRDWAAKGTYLLGVKAVIATSYERIHRSNLLGMGVLPLQFKDGNSPDSLKLTGKESYSILGLSDQIKPGQELTLKVDDQEIPVLLRLDTPVEIEYYKNGGILHTVLRNFMN</sequence>
<dbReference type="FunFam" id="3.30.499.10:FF:000002">
    <property type="entry name" value="Aconitate hydratase"/>
    <property type="match status" value="1"/>
</dbReference>
<organism evidence="17 18">
    <name type="scientific">Desulfobacter postgatei 2ac9</name>
    <dbReference type="NCBI Taxonomy" id="879212"/>
    <lineage>
        <taxon>Bacteria</taxon>
        <taxon>Pseudomonadati</taxon>
        <taxon>Thermodesulfobacteriota</taxon>
        <taxon>Desulfobacteria</taxon>
        <taxon>Desulfobacterales</taxon>
        <taxon>Desulfobacteraceae</taxon>
        <taxon>Desulfobacter</taxon>
    </lineage>
</organism>
<dbReference type="PRINTS" id="PR00415">
    <property type="entry name" value="ACONITASE"/>
</dbReference>
<dbReference type="SUPFAM" id="SSF52016">
    <property type="entry name" value="LeuD/IlvD-like"/>
    <property type="match status" value="1"/>
</dbReference>
<dbReference type="FunFam" id="3.20.19.10:FF:000001">
    <property type="entry name" value="Aconitate hydratase"/>
    <property type="match status" value="1"/>
</dbReference>
<comment type="catalytic activity">
    <reaction evidence="1">
        <text>(2S,3R)-3-hydroxybutane-1,2,3-tricarboxylate = 2-methyl-cis-aconitate + H2O</text>
        <dbReference type="Rhea" id="RHEA:17941"/>
        <dbReference type="ChEBI" id="CHEBI:15377"/>
        <dbReference type="ChEBI" id="CHEBI:57429"/>
        <dbReference type="ChEBI" id="CHEBI:57872"/>
        <dbReference type="EC" id="4.2.1.99"/>
    </reaction>
</comment>
<dbReference type="PROSITE" id="PS00450">
    <property type="entry name" value="ACONITASE_1"/>
    <property type="match status" value="1"/>
</dbReference>
<dbReference type="EC" id="4.2.1.3" evidence="14"/>
<dbReference type="GO" id="GO:0046872">
    <property type="term" value="F:metal ion binding"/>
    <property type="evidence" value="ECO:0007669"/>
    <property type="project" value="UniProtKB-KW"/>
</dbReference>
<dbReference type="SUPFAM" id="SSF53732">
    <property type="entry name" value="Aconitase iron-sulfur domain"/>
    <property type="match status" value="1"/>
</dbReference>
<keyword evidence="18" id="KW-1185">Reference proteome</keyword>
<gene>
    <name evidence="17" type="ORF">DespoDRAFT_00706</name>
</gene>
<name>I5AZN7_9BACT</name>
<dbReference type="NCBIfam" id="NF009520">
    <property type="entry name" value="PRK12881.1"/>
    <property type="match status" value="1"/>
</dbReference>
<reference evidence="17 18" key="2">
    <citation type="submission" date="2012-02" db="EMBL/GenBank/DDBJ databases">
        <title>Improved High-Quality Draft sequence of Desulfobacter postgatei 2ac9.</title>
        <authorList>
            <consortium name="US DOE Joint Genome Institute"/>
            <person name="Lucas S."/>
            <person name="Han J."/>
            <person name="Lapidus A."/>
            <person name="Cheng J.-F."/>
            <person name="Goodwin L."/>
            <person name="Pitluck S."/>
            <person name="Peters L."/>
            <person name="Ovchinnikova G."/>
            <person name="Held B."/>
            <person name="Detter J.C."/>
            <person name="Han C."/>
            <person name="Tapia R."/>
            <person name="Land M."/>
            <person name="Hauser L."/>
            <person name="Kyrpides N."/>
            <person name="Ivanova N."/>
            <person name="Pagani I."/>
            <person name="Orellana R."/>
            <person name="Lovley D."/>
            <person name="Woyke T."/>
        </authorList>
    </citation>
    <scope>NUCLEOTIDE SEQUENCE [LARGE SCALE GENOMIC DNA]</scope>
    <source>
        <strain evidence="17 18">2ac9</strain>
    </source>
</reference>
<dbReference type="InterPro" id="IPR000573">
    <property type="entry name" value="AconitaseA/IPMdHydase_ssu_swvl"/>
</dbReference>
<comment type="function">
    <text evidence="14">Catalyzes the isomerization of citrate to isocitrate via cis-aconitate.</text>
</comment>
<comment type="catalytic activity">
    <reaction evidence="13 14">
        <text>citrate = D-threo-isocitrate</text>
        <dbReference type="Rhea" id="RHEA:10336"/>
        <dbReference type="ChEBI" id="CHEBI:15562"/>
        <dbReference type="ChEBI" id="CHEBI:16947"/>
        <dbReference type="EC" id="4.2.1.3"/>
    </reaction>
</comment>
<reference evidence="17 18" key="1">
    <citation type="submission" date="2011-09" db="EMBL/GenBank/DDBJ databases">
        <authorList>
            <consortium name="US DOE Joint Genome Institute (JGI-PGF)"/>
            <person name="Lucas S."/>
            <person name="Han J."/>
            <person name="Lapidus A."/>
            <person name="Cheng J.-F."/>
            <person name="Goodwin L."/>
            <person name="Pitluck S."/>
            <person name="Peters L."/>
            <person name="Land M.L."/>
            <person name="Hauser L."/>
            <person name="Orellana R."/>
            <person name="Lovley D."/>
            <person name="Woyke T.J."/>
        </authorList>
    </citation>
    <scope>NUCLEOTIDE SEQUENCE [LARGE SCALE GENOMIC DNA]</scope>
    <source>
        <strain evidence="17 18">2ac9</strain>
    </source>
</reference>
<dbReference type="InterPro" id="IPR015931">
    <property type="entry name" value="Acnase/IPM_dHydase_lsu_aba_1/3"/>
</dbReference>
<keyword evidence="7" id="KW-0816">Tricarboxylic acid cycle</keyword>
<comment type="subunit">
    <text evidence="6">Monomer.</text>
</comment>
<dbReference type="FunFam" id="3.30.499.10:FF:000020">
    <property type="entry name" value="Aconitate hydratase A"/>
    <property type="match status" value="1"/>
</dbReference>
<feature type="domain" description="Aconitase/3-isopropylmalate dehydratase large subunit alpha/beta/alpha" evidence="15">
    <location>
        <begin position="69"/>
        <end position="567"/>
    </location>
</feature>
<dbReference type="OrthoDB" id="9764318at2"/>
<evidence type="ECO:0000256" key="5">
    <source>
        <dbReference type="ARBA" id="ARBA00007185"/>
    </source>
</evidence>
<proteinExistence type="inferred from homology"/>
<dbReference type="eggNOG" id="COG1048">
    <property type="taxonomic scope" value="Bacteria"/>
</dbReference>
<evidence type="ECO:0000256" key="7">
    <source>
        <dbReference type="ARBA" id="ARBA00022532"/>
    </source>
</evidence>
<dbReference type="NCBIfam" id="TIGR01341">
    <property type="entry name" value="aconitase_1"/>
    <property type="match status" value="1"/>
</dbReference>
<dbReference type="RefSeq" id="WP_004071397.1">
    <property type="nucleotide sequence ID" value="NZ_CM001488.1"/>
</dbReference>
<dbReference type="HOGENOM" id="CLU_013476_2_1_7"/>
<evidence type="ECO:0000256" key="11">
    <source>
        <dbReference type="ARBA" id="ARBA00023014"/>
    </source>
</evidence>
<keyword evidence="9" id="KW-0694">RNA-binding</keyword>
<dbReference type="InterPro" id="IPR018136">
    <property type="entry name" value="Aconitase_4Fe-4S_BS"/>
</dbReference>
<dbReference type="Pfam" id="PF00330">
    <property type="entry name" value="Aconitase"/>
    <property type="match status" value="1"/>
</dbReference>
<evidence type="ECO:0000256" key="13">
    <source>
        <dbReference type="ARBA" id="ARBA00023501"/>
    </source>
</evidence>
<evidence type="ECO:0000256" key="9">
    <source>
        <dbReference type="ARBA" id="ARBA00022884"/>
    </source>
</evidence>
<dbReference type="InterPro" id="IPR006249">
    <property type="entry name" value="Aconitase/IRP2"/>
</dbReference>
<dbReference type="AlphaFoldDB" id="I5AZN7"/>
<comment type="pathway">
    <text evidence="4">Organic acid metabolism; propanoate degradation.</text>
</comment>
<keyword evidence="11 14" id="KW-0411">Iron-sulfur</keyword>